<dbReference type="Gene3D" id="3.20.20.80">
    <property type="entry name" value="Glycosidases"/>
    <property type="match status" value="1"/>
</dbReference>
<evidence type="ECO:0000313" key="14">
    <source>
        <dbReference type="EMBL" id="GIG19228.1"/>
    </source>
</evidence>
<feature type="region of interest" description="Disordered" evidence="12">
    <location>
        <begin position="539"/>
        <end position="652"/>
    </location>
</feature>
<dbReference type="InterPro" id="IPR002053">
    <property type="entry name" value="Glyco_hydro_25"/>
</dbReference>
<comment type="catalytic activity">
    <reaction evidence="1">
        <text>Hydrolysis of (1-&gt;4)-beta-linkages between N-acetylmuramic acid and N-acetyl-D-glucosamine residues in a peptidoglycan and between N-acetyl-D-glucosamine residues in chitodextrins.</text>
        <dbReference type="EC" id="3.2.1.17"/>
    </reaction>
</comment>
<keyword evidence="6" id="KW-0929">Antimicrobial</keyword>
<dbReference type="Pfam" id="PF01183">
    <property type="entry name" value="Glyco_hydro_25"/>
    <property type="match status" value="1"/>
</dbReference>
<feature type="compositionally biased region" description="Low complexity" evidence="12">
    <location>
        <begin position="31"/>
        <end position="41"/>
    </location>
</feature>
<dbReference type="GO" id="GO:0009253">
    <property type="term" value="P:peptidoglycan catabolic process"/>
    <property type="evidence" value="ECO:0007669"/>
    <property type="project" value="InterPro"/>
</dbReference>
<evidence type="ECO:0000256" key="13">
    <source>
        <dbReference type="SAM" id="SignalP"/>
    </source>
</evidence>
<dbReference type="PROSITE" id="PS51904">
    <property type="entry name" value="GLYCOSYL_HYDROL_F25_2"/>
    <property type="match status" value="1"/>
</dbReference>
<keyword evidence="10" id="KW-0326">Glycosidase</keyword>
<gene>
    <name evidence="14" type="ORF">Cme02nite_75600</name>
</gene>
<reference evidence="14" key="1">
    <citation type="submission" date="2021-01" db="EMBL/GenBank/DDBJ databases">
        <title>Whole genome shotgun sequence of Catellatospora methionotrophica NBRC 14553.</title>
        <authorList>
            <person name="Komaki H."/>
            <person name="Tamura T."/>
        </authorList>
    </citation>
    <scope>NUCLEOTIDE SEQUENCE</scope>
    <source>
        <strain evidence="14">NBRC 14553</strain>
    </source>
</reference>
<evidence type="ECO:0000256" key="6">
    <source>
        <dbReference type="ARBA" id="ARBA00022529"/>
    </source>
</evidence>
<name>A0A8J3LJ16_9ACTN</name>
<dbReference type="GO" id="GO:0005576">
    <property type="term" value="C:extracellular region"/>
    <property type="evidence" value="ECO:0007669"/>
    <property type="project" value="UniProtKB-SubCell"/>
</dbReference>
<feature type="compositionally biased region" description="Low complexity" evidence="12">
    <location>
        <begin position="569"/>
        <end position="611"/>
    </location>
</feature>
<dbReference type="GO" id="GO:0003796">
    <property type="term" value="F:lysozyme activity"/>
    <property type="evidence" value="ECO:0007669"/>
    <property type="project" value="UniProtKB-EC"/>
</dbReference>
<organism evidence="14 15">
    <name type="scientific">Catellatospora methionotrophica</name>
    <dbReference type="NCBI Taxonomy" id="121620"/>
    <lineage>
        <taxon>Bacteria</taxon>
        <taxon>Bacillati</taxon>
        <taxon>Actinomycetota</taxon>
        <taxon>Actinomycetes</taxon>
        <taxon>Micromonosporales</taxon>
        <taxon>Micromonosporaceae</taxon>
        <taxon>Catellatospora</taxon>
    </lineage>
</organism>
<comment type="subcellular location">
    <subcellularLocation>
        <location evidence="2">Secreted</location>
    </subcellularLocation>
</comment>
<dbReference type="GO" id="GO:0031640">
    <property type="term" value="P:killing of cells of another organism"/>
    <property type="evidence" value="ECO:0007669"/>
    <property type="project" value="UniProtKB-KW"/>
</dbReference>
<dbReference type="RefSeq" id="WP_166384430.1">
    <property type="nucleotide sequence ID" value="NZ_BAAATT010000025.1"/>
</dbReference>
<dbReference type="InterPro" id="IPR018077">
    <property type="entry name" value="Glyco_hydro_fam25_subgr"/>
</dbReference>
<keyword evidence="15" id="KW-1185">Reference proteome</keyword>
<evidence type="ECO:0000256" key="4">
    <source>
        <dbReference type="ARBA" id="ARBA00012732"/>
    </source>
</evidence>
<evidence type="ECO:0000256" key="7">
    <source>
        <dbReference type="ARBA" id="ARBA00022638"/>
    </source>
</evidence>
<feature type="chain" id="PRO_5035197431" description="lysozyme" evidence="13">
    <location>
        <begin position="31"/>
        <end position="652"/>
    </location>
</feature>
<protein>
    <recommendedName>
        <fullName evidence="4">lysozyme</fullName>
        <ecNumber evidence="4">3.2.1.17</ecNumber>
    </recommendedName>
</protein>
<keyword evidence="9" id="KW-1015">Disulfide bond</keyword>
<comment type="similarity">
    <text evidence="3">Belongs to the glycosyl hydrolase 25 family.</text>
</comment>
<dbReference type="SMART" id="SM00641">
    <property type="entry name" value="Glyco_25"/>
    <property type="match status" value="1"/>
</dbReference>
<keyword evidence="8" id="KW-0378">Hydrolase</keyword>
<dbReference type="SUPFAM" id="SSF51445">
    <property type="entry name" value="(Trans)glycosidases"/>
    <property type="match status" value="1"/>
</dbReference>
<accession>A0A8J3LJ16</accession>
<proteinExistence type="inferred from homology"/>
<comment type="function">
    <text evidence="11">This enzyme has both lysozyme (acetylmuramidase) and diacetylmuramidase activities.</text>
</comment>
<evidence type="ECO:0000256" key="1">
    <source>
        <dbReference type="ARBA" id="ARBA00000632"/>
    </source>
</evidence>
<dbReference type="EC" id="3.2.1.17" evidence="4"/>
<dbReference type="EMBL" id="BONJ01000050">
    <property type="protein sequence ID" value="GIG19228.1"/>
    <property type="molecule type" value="Genomic_DNA"/>
</dbReference>
<dbReference type="AlphaFoldDB" id="A0A8J3LJ16"/>
<keyword evidence="7" id="KW-0081">Bacteriolytic enzyme</keyword>
<sequence>MNLNRTAAARRVVLAAAGLLLSLAALPAGAAPPTDPLGPDGKPITDGWAGAGTPADLAPPAAARALAGAPGGYPVTGIDVSHHQGNIDWDKVADKGAKFVYAKATEGVHYVDASFKDNYSGARGNGILFGAYHFARPDKTNGRTQADYFLDRAQYRNDGRSLPPMLDIEWPYKLGGKLVAPGPCWGKSKNELVRFIRDFTERVRERTGSATMIYTNPNWWNPCTGRNADFGDHYLFVSSYTDKVRGLPAGWDRWTLWQYANHGKLPGDQNVFNGNLADLAALAANPGGPLPRPVVGDWDGNGTMTPGLVSAEGDTWRWRLSNTLDGTPDPALDFTYGDAEKAPLVGDWDGNGTYTPGTVDAEGKRRDFYLVNSFRSGPADIHTGFGGVEDIPVVGDWDGNGTFTPGAVGRDGKLHSWQLTNTFAKPVTEIAFTYGDAGKTPIVGDWDGNRTFTPGTVDMDGDRHDYYLSNVTTGGATQVHVGFGAVFTVPLVGDWNGDRVFTPGAIDASGDAGLVWQLTNSLTGGSAVEITFTYGGTGAAAAPAPAANPAPAASPRPSTSPSTPPSPSDAPVAARPSVSPSRTPAASPSPSRTPAAVAGPSHGPAGSSGPSHAPPTAPSPARSAGPAPSASRAGASPNPSAHHPAARTAPRP</sequence>
<dbReference type="Proteomes" id="UP000660339">
    <property type="component" value="Unassembled WGS sequence"/>
</dbReference>
<feature type="compositionally biased region" description="Low complexity" evidence="12">
    <location>
        <begin position="619"/>
        <end position="652"/>
    </location>
</feature>
<evidence type="ECO:0000256" key="5">
    <source>
        <dbReference type="ARBA" id="ARBA00022525"/>
    </source>
</evidence>
<dbReference type="InterPro" id="IPR017853">
    <property type="entry name" value="GH"/>
</dbReference>
<dbReference type="GO" id="GO:0016052">
    <property type="term" value="P:carbohydrate catabolic process"/>
    <property type="evidence" value="ECO:0007669"/>
    <property type="project" value="TreeGrafter"/>
</dbReference>
<evidence type="ECO:0000256" key="10">
    <source>
        <dbReference type="ARBA" id="ARBA00023295"/>
    </source>
</evidence>
<dbReference type="FunFam" id="3.20.20.80:FF:000060">
    <property type="entry name" value="Lysozyme M1"/>
    <property type="match status" value="1"/>
</dbReference>
<keyword evidence="5" id="KW-0964">Secreted</keyword>
<dbReference type="GO" id="GO:0016998">
    <property type="term" value="P:cell wall macromolecule catabolic process"/>
    <property type="evidence" value="ECO:0007669"/>
    <property type="project" value="InterPro"/>
</dbReference>
<dbReference type="PANTHER" id="PTHR34135:SF2">
    <property type="entry name" value="LYSOZYME"/>
    <property type="match status" value="1"/>
</dbReference>
<feature type="signal peptide" evidence="13">
    <location>
        <begin position="1"/>
        <end position="30"/>
    </location>
</feature>
<evidence type="ECO:0000256" key="12">
    <source>
        <dbReference type="SAM" id="MobiDB-lite"/>
    </source>
</evidence>
<evidence type="ECO:0000256" key="2">
    <source>
        <dbReference type="ARBA" id="ARBA00004613"/>
    </source>
</evidence>
<evidence type="ECO:0000256" key="3">
    <source>
        <dbReference type="ARBA" id="ARBA00010646"/>
    </source>
</evidence>
<feature type="region of interest" description="Disordered" evidence="12">
    <location>
        <begin position="31"/>
        <end position="53"/>
    </location>
</feature>
<evidence type="ECO:0000256" key="11">
    <source>
        <dbReference type="ARBA" id="ARBA00055588"/>
    </source>
</evidence>
<dbReference type="GO" id="GO:0042742">
    <property type="term" value="P:defense response to bacterium"/>
    <property type="evidence" value="ECO:0007669"/>
    <property type="project" value="UniProtKB-KW"/>
</dbReference>
<evidence type="ECO:0000256" key="9">
    <source>
        <dbReference type="ARBA" id="ARBA00023157"/>
    </source>
</evidence>
<comment type="caution">
    <text evidence="14">The sequence shown here is derived from an EMBL/GenBank/DDBJ whole genome shotgun (WGS) entry which is preliminary data.</text>
</comment>
<keyword evidence="13" id="KW-0732">Signal</keyword>
<evidence type="ECO:0000313" key="15">
    <source>
        <dbReference type="Proteomes" id="UP000660339"/>
    </source>
</evidence>
<evidence type="ECO:0000256" key="8">
    <source>
        <dbReference type="ARBA" id="ARBA00022801"/>
    </source>
</evidence>
<dbReference type="PANTHER" id="PTHR34135">
    <property type="entry name" value="LYSOZYME"/>
    <property type="match status" value="1"/>
</dbReference>